<evidence type="ECO:0000256" key="2">
    <source>
        <dbReference type="SAM" id="SignalP"/>
    </source>
</evidence>
<feature type="signal peptide" evidence="2">
    <location>
        <begin position="1"/>
        <end position="25"/>
    </location>
</feature>
<proteinExistence type="predicted"/>
<sequence>MLTKSILTLAAASLAAVLAQTPVRAADSSINARDHRATVERKIRDHRAPAPVQTRDHRLTKQDTTRDHRNGRKNEVVKVSRKDCRSGAENLRRSGYRQIKMLDCRGSEYSYLAKKHHALFGAKMNAYSGKMKVSFLGNARSH</sequence>
<evidence type="ECO:0000313" key="4">
    <source>
        <dbReference type="Proteomes" id="UP001081283"/>
    </source>
</evidence>
<dbReference type="EMBL" id="JAOVZQ010000001">
    <property type="protein sequence ID" value="MCY0092701.1"/>
    <property type="molecule type" value="Genomic_DNA"/>
</dbReference>
<feature type="chain" id="PRO_5046547340" evidence="2">
    <location>
        <begin position="26"/>
        <end position="142"/>
    </location>
</feature>
<evidence type="ECO:0000256" key="1">
    <source>
        <dbReference type="SAM" id="MobiDB-lite"/>
    </source>
</evidence>
<keyword evidence="2" id="KW-0732">Signal</keyword>
<organism evidence="3 4">
    <name type="scientific">Hoeflea ulvae</name>
    <dbReference type="NCBI Taxonomy" id="2983764"/>
    <lineage>
        <taxon>Bacteria</taxon>
        <taxon>Pseudomonadati</taxon>
        <taxon>Pseudomonadota</taxon>
        <taxon>Alphaproteobacteria</taxon>
        <taxon>Hyphomicrobiales</taxon>
        <taxon>Rhizobiaceae</taxon>
        <taxon>Hoeflea</taxon>
    </lineage>
</organism>
<keyword evidence="4" id="KW-1185">Reference proteome</keyword>
<name>A0ABT3Y9Z5_9HYPH</name>
<accession>A0ABT3Y9Z5</accession>
<evidence type="ECO:0000313" key="3">
    <source>
        <dbReference type="EMBL" id="MCY0092701.1"/>
    </source>
</evidence>
<dbReference type="Proteomes" id="UP001081283">
    <property type="component" value="Unassembled WGS sequence"/>
</dbReference>
<comment type="caution">
    <text evidence="3">The sequence shown here is derived from an EMBL/GenBank/DDBJ whole genome shotgun (WGS) entry which is preliminary data.</text>
</comment>
<protein>
    <submittedName>
        <fullName evidence="3">Uncharacterized protein</fullName>
    </submittedName>
</protein>
<reference evidence="3" key="1">
    <citation type="submission" date="2022-10" db="EMBL/GenBank/DDBJ databases">
        <title>Hoeflea sp. J2-29, isolated from marine algae.</title>
        <authorList>
            <person name="Kristyanto S."/>
            <person name="Kim J.M."/>
            <person name="Jeon C.O."/>
        </authorList>
    </citation>
    <scope>NUCLEOTIDE SEQUENCE</scope>
    <source>
        <strain evidence="3">J2-29</strain>
    </source>
</reference>
<dbReference type="RefSeq" id="WP_267610673.1">
    <property type="nucleotide sequence ID" value="NZ_JAOVZQ010000001.1"/>
</dbReference>
<gene>
    <name evidence="3" type="ORF">OEG82_01380</name>
</gene>
<feature type="region of interest" description="Disordered" evidence="1">
    <location>
        <begin position="44"/>
        <end position="81"/>
    </location>
</feature>